<dbReference type="AlphaFoldDB" id="A0AA45WY55"/>
<feature type="domain" description="Activator of Hsp90 ATPase homologue 1/2-like C-terminal" evidence="2">
    <location>
        <begin position="14"/>
        <end position="131"/>
    </location>
</feature>
<comment type="caution">
    <text evidence="3">The sequence shown here is derived from an EMBL/GenBank/DDBJ whole genome shotgun (WGS) entry which is preliminary data.</text>
</comment>
<dbReference type="Gene3D" id="3.30.530.20">
    <property type="match status" value="1"/>
</dbReference>
<dbReference type="RefSeq" id="WP_283410204.1">
    <property type="nucleotide sequence ID" value="NZ_FXUF01000013.1"/>
</dbReference>
<sequence>MIIFHIEHLQIINMPASKVYEALTTTKGLSEVWTDELSVNNEIGSVSVFLFGKDDTTKMRIDELVPNKKIVWHCIEADPEWIDTVISFEIEEKGDKSYVTMKQKNWREVTPFYRFCNYNWGIFLYSLKMYCEEGEGLPYQKRTF</sequence>
<proteinExistence type="inferred from homology"/>
<comment type="similarity">
    <text evidence="1">Belongs to the AHA1 family.</text>
</comment>
<dbReference type="Pfam" id="PF08327">
    <property type="entry name" value="AHSA1"/>
    <property type="match status" value="1"/>
</dbReference>
<dbReference type="CDD" id="cd07814">
    <property type="entry name" value="SRPBCC_CalC_Aha1-like"/>
    <property type="match status" value="1"/>
</dbReference>
<accession>A0AA45WY55</accession>
<gene>
    <name evidence="3" type="ORF">SAMN06296020_11358</name>
</gene>
<dbReference type="EMBL" id="FXUF01000013">
    <property type="protein sequence ID" value="SMP65991.1"/>
    <property type="molecule type" value="Genomic_DNA"/>
</dbReference>
<evidence type="ECO:0000313" key="3">
    <source>
        <dbReference type="EMBL" id="SMP65991.1"/>
    </source>
</evidence>
<dbReference type="SUPFAM" id="SSF55961">
    <property type="entry name" value="Bet v1-like"/>
    <property type="match status" value="1"/>
</dbReference>
<dbReference type="InterPro" id="IPR013538">
    <property type="entry name" value="ASHA1/2-like_C"/>
</dbReference>
<reference evidence="3" key="1">
    <citation type="submission" date="2017-05" db="EMBL/GenBank/DDBJ databases">
        <authorList>
            <person name="Varghese N."/>
            <person name="Submissions S."/>
        </authorList>
    </citation>
    <scope>NUCLEOTIDE SEQUENCE</scope>
    <source>
        <strain evidence="3">Su22</strain>
    </source>
</reference>
<keyword evidence="4" id="KW-1185">Reference proteome</keyword>
<evidence type="ECO:0000313" key="4">
    <source>
        <dbReference type="Proteomes" id="UP001158066"/>
    </source>
</evidence>
<name>A0AA45WY55_9CLOT</name>
<evidence type="ECO:0000259" key="2">
    <source>
        <dbReference type="Pfam" id="PF08327"/>
    </source>
</evidence>
<evidence type="ECO:0000256" key="1">
    <source>
        <dbReference type="ARBA" id="ARBA00006817"/>
    </source>
</evidence>
<organism evidence="3 4">
    <name type="scientific">Anoxynatronum buryatiense</name>
    <dbReference type="NCBI Taxonomy" id="489973"/>
    <lineage>
        <taxon>Bacteria</taxon>
        <taxon>Bacillati</taxon>
        <taxon>Bacillota</taxon>
        <taxon>Clostridia</taxon>
        <taxon>Eubacteriales</taxon>
        <taxon>Clostridiaceae</taxon>
        <taxon>Anoxynatronum</taxon>
    </lineage>
</organism>
<protein>
    <submittedName>
        <fullName evidence="3">Activator of Hsp90 ATPase homolog 1-like protein</fullName>
    </submittedName>
</protein>
<dbReference type="Proteomes" id="UP001158066">
    <property type="component" value="Unassembled WGS sequence"/>
</dbReference>
<dbReference type="InterPro" id="IPR023393">
    <property type="entry name" value="START-like_dom_sf"/>
</dbReference>